<gene>
    <name evidence="1" type="ORF">GGX14DRAFT_581201</name>
</gene>
<sequence length="152" mass="16277">MRRRHRARSGAHCGTLLAGCHPPTLKPPLLLSTVALRPPNRTLCHPRADSVPFEAPLSPSTPASNMAPDADVDAARRHKLAKLSRTSLGAPVFPHACAPVAIPVPVPRRTSSDAAMHHHARLQWRVGWCRSQRRTAQTTSCAACISGAACVP</sequence>
<name>A0AAD6UK49_9AGAR</name>
<dbReference type="Proteomes" id="UP001219525">
    <property type="component" value="Unassembled WGS sequence"/>
</dbReference>
<dbReference type="PROSITE" id="PS51257">
    <property type="entry name" value="PROKAR_LIPOPROTEIN"/>
    <property type="match status" value="1"/>
</dbReference>
<accession>A0AAD6UK49</accession>
<proteinExistence type="predicted"/>
<comment type="caution">
    <text evidence="1">The sequence shown here is derived from an EMBL/GenBank/DDBJ whole genome shotgun (WGS) entry which is preliminary data.</text>
</comment>
<protein>
    <submittedName>
        <fullName evidence="1">Uncharacterized protein</fullName>
    </submittedName>
</protein>
<organism evidence="1 2">
    <name type="scientific">Mycena pura</name>
    <dbReference type="NCBI Taxonomy" id="153505"/>
    <lineage>
        <taxon>Eukaryota</taxon>
        <taxon>Fungi</taxon>
        <taxon>Dikarya</taxon>
        <taxon>Basidiomycota</taxon>
        <taxon>Agaricomycotina</taxon>
        <taxon>Agaricomycetes</taxon>
        <taxon>Agaricomycetidae</taxon>
        <taxon>Agaricales</taxon>
        <taxon>Marasmiineae</taxon>
        <taxon>Mycenaceae</taxon>
        <taxon>Mycena</taxon>
    </lineage>
</organism>
<reference evidence="1" key="1">
    <citation type="submission" date="2023-03" db="EMBL/GenBank/DDBJ databases">
        <title>Massive genome expansion in bonnet fungi (Mycena s.s.) driven by repeated elements and novel gene families across ecological guilds.</title>
        <authorList>
            <consortium name="Lawrence Berkeley National Laboratory"/>
            <person name="Harder C.B."/>
            <person name="Miyauchi S."/>
            <person name="Viragh M."/>
            <person name="Kuo A."/>
            <person name="Thoen E."/>
            <person name="Andreopoulos B."/>
            <person name="Lu D."/>
            <person name="Skrede I."/>
            <person name="Drula E."/>
            <person name="Henrissat B."/>
            <person name="Morin E."/>
            <person name="Kohler A."/>
            <person name="Barry K."/>
            <person name="LaButti K."/>
            <person name="Morin E."/>
            <person name="Salamov A."/>
            <person name="Lipzen A."/>
            <person name="Mereny Z."/>
            <person name="Hegedus B."/>
            <person name="Baldrian P."/>
            <person name="Stursova M."/>
            <person name="Weitz H."/>
            <person name="Taylor A."/>
            <person name="Grigoriev I.V."/>
            <person name="Nagy L.G."/>
            <person name="Martin F."/>
            <person name="Kauserud H."/>
        </authorList>
    </citation>
    <scope>NUCLEOTIDE SEQUENCE</scope>
    <source>
        <strain evidence="1">9144</strain>
    </source>
</reference>
<evidence type="ECO:0000313" key="1">
    <source>
        <dbReference type="EMBL" id="KAJ7186210.1"/>
    </source>
</evidence>
<dbReference type="AlphaFoldDB" id="A0AAD6UK49"/>
<evidence type="ECO:0000313" key="2">
    <source>
        <dbReference type="Proteomes" id="UP001219525"/>
    </source>
</evidence>
<keyword evidence="2" id="KW-1185">Reference proteome</keyword>
<dbReference type="EMBL" id="JARJCW010000213">
    <property type="protein sequence ID" value="KAJ7186210.1"/>
    <property type="molecule type" value="Genomic_DNA"/>
</dbReference>